<sequence>MGRFWTLATYLHSSAGYASIQAIESPSKVDDEQWLAYWILYSFLTLMEMVLEPILNWIPIWYDIKLVIVAWLVLPQLRGAAFIYDRFVREKLRKNDATLDKDQSPKSKKKLMESIKPKNVSSP</sequence>
<dbReference type="PANTHER" id="PTHR12300:SF139">
    <property type="entry name" value="HVA22-LIKE PROTEIN E"/>
    <property type="match status" value="1"/>
</dbReference>
<keyword evidence="4" id="KW-1185">Reference proteome</keyword>
<comment type="similarity">
    <text evidence="1">Belongs to the DP1 family.</text>
</comment>
<gene>
    <name evidence="3" type="ORF">BVC80_1837g281</name>
</gene>
<dbReference type="AlphaFoldDB" id="A0A200R442"/>
<dbReference type="PANTHER" id="PTHR12300">
    <property type="entry name" value="HVA22-LIKE PROTEINS"/>
    <property type="match status" value="1"/>
</dbReference>
<dbReference type="FunCoup" id="A0A200R442">
    <property type="interactions" value="351"/>
</dbReference>
<proteinExistence type="inferred from homology"/>
<dbReference type="Proteomes" id="UP000195402">
    <property type="component" value="Unassembled WGS sequence"/>
</dbReference>
<feature type="region of interest" description="Disordered" evidence="2">
    <location>
        <begin position="98"/>
        <end position="123"/>
    </location>
</feature>
<feature type="compositionally biased region" description="Basic and acidic residues" evidence="2">
    <location>
        <begin position="98"/>
        <end position="116"/>
    </location>
</feature>
<protein>
    <recommendedName>
        <fullName evidence="1">HVA22-like protein</fullName>
    </recommendedName>
</protein>
<dbReference type="GO" id="GO:0016020">
    <property type="term" value="C:membrane"/>
    <property type="evidence" value="ECO:0007669"/>
    <property type="project" value="UniProtKB-SubCell"/>
</dbReference>
<dbReference type="InterPro" id="IPR004345">
    <property type="entry name" value="TB2_DP1_HVA22"/>
</dbReference>
<comment type="caution">
    <text evidence="3">The sequence shown here is derived from an EMBL/GenBank/DDBJ whole genome shotgun (WGS) entry which is preliminary data.</text>
</comment>
<dbReference type="OMA" id="EDAAMWI"/>
<dbReference type="InParanoid" id="A0A200R442"/>
<evidence type="ECO:0000256" key="2">
    <source>
        <dbReference type="SAM" id="MobiDB-lite"/>
    </source>
</evidence>
<evidence type="ECO:0000313" key="4">
    <source>
        <dbReference type="Proteomes" id="UP000195402"/>
    </source>
</evidence>
<accession>A0A200R442</accession>
<name>A0A200R442_MACCD</name>
<dbReference type="EMBL" id="MVGT01000438">
    <property type="protein sequence ID" value="OVA17460.1"/>
    <property type="molecule type" value="Genomic_DNA"/>
</dbReference>
<evidence type="ECO:0000313" key="3">
    <source>
        <dbReference type="EMBL" id="OVA17460.1"/>
    </source>
</evidence>
<comment type="subcellular location">
    <subcellularLocation>
        <location evidence="1">Membrane</location>
        <topology evidence="1">Multi-pass membrane protein</topology>
    </subcellularLocation>
</comment>
<dbReference type="Pfam" id="PF03134">
    <property type="entry name" value="TB2_DP1_HVA22"/>
    <property type="match status" value="1"/>
</dbReference>
<reference evidence="3 4" key="1">
    <citation type="journal article" date="2017" name="Mol. Plant">
        <title>The Genome of Medicinal Plant Macleaya cordata Provides New Insights into Benzylisoquinoline Alkaloids Metabolism.</title>
        <authorList>
            <person name="Liu X."/>
            <person name="Liu Y."/>
            <person name="Huang P."/>
            <person name="Ma Y."/>
            <person name="Qing Z."/>
            <person name="Tang Q."/>
            <person name="Cao H."/>
            <person name="Cheng P."/>
            <person name="Zheng Y."/>
            <person name="Yuan Z."/>
            <person name="Zhou Y."/>
            <person name="Liu J."/>
            <person name="Tang Z."/>
            <person name="Zhuo Y."/>
            <person name="Zhang Y."/>
            <person name="Yu L."/>
            <person name="Huang J."/>
            <person name="Yang P."/>
            <person name="Peng Q."/>
            <person name="Zhang J."/>
            <person name="Jiang W."/>
            <person name="Zhang Z."/>
            <person name="Lin K."/>
            <person name="Ro D.K."/>
            <person name="Chen X."/>
            <person name="Xiong X."/>
            <person name="Shang Y."/>
            <person name="Huang S."/>
            <person name="Zeng J."/>
        </authorList>
    </citation>
    <scope>NUCLEOTIDE SEQUENCE [LARGE SCALE GENOMIC DNA]</scope>
    <source>
        <strain evidence="4">cv. BLH2017</strain>
        <tissue evidence="3">Root</tissue>
    </source>
</reference>
<evidence type="ECO:0000256" key="1">
    <source>
        <dbReference type="RuleBase" id="RU362006"/>
    </source>
</evidence>
<dbReference type="OrthoDB" id="10009287at2759"/>
<organism evidence="3 4">
    <name type="scientific">Macleaya cordata</name>
    <name type="common">Five-seeded plume-poppy</name>
    <name type="synonym">Bocconia cordata</name>
    <dbReference type="NCBI Taxonomy" id="56857"/>
    <lineage>
        <taxon>Eukaryota</taxon>
        <taxon>Viridiplantae</taxon>
        <taxon>Streptophyta</taxon>
        <taxon>Embryophyta</taxon>
        <taxon>Tracheophyta</taxon>
        <taxon>Spermatophyta</taxon>
        <taxon>Magnoliopsida</taxon>
        <taxon>Ranunculales</taxon>
        <taxon>Papaveraceae</taxon>
        <taxon>Papaveroideae</taxon>
        <taxon>Macleaya</taxon>
    </lineage>
</organism>